<feature type="transmembrane region" description="Helical" evidence="5">
    <location>
        <begin position="43"/>
        <end position="63"/>
    </location>
</feature>
<sequence length="899" mass="99369">MDTFAALMLATDPASPALLDRKPDKLTSPLFTVDMHKQLFLQSAYQIVVTLIFHFFGLQILGLEATLTNDSVVQTVVLNIPVFAQIFNSFNSRRLDCKLNIFEGLLKNHYFVVITLIEIVIQLIIVFTGSAALQATHIDGREWGISLTLGVVSILLGALIRLLPNKPFKRLLVFIRLLPSPEALPTIKPDAEWNEATNSSVIFWQRRVPDDRRHHRLGQVGQEVIAIDLDNLDPNLDDVLDLLKEGQCRVSVWAKLAGEYWRRGYLSAAERIAHSAIESLTANGAMAQSPPIYALLANIQIAHAQRAPKDAREDKLMGLRSKEEYYRDAAQYLNAGERAAAEGGEGVGGTLAFLTRGIQQLATRSMDDLMRSFEGVLAEKPTNIVALLGKVRSFARSSLLKLTGFRNTGLHSLRKTGLSSSSQIVPASPPNKPVAKAKAAWQRSLEVNLSEWAAQLLLGSESINASKAGSQTEQERTQAFLVGTKYIEKAFNANQKSAAAANMLCELFLRKKNLKRRSERFADTLTLLTDGNLRAARALHAEGSIKEATKYYTTTMEGQPKHILGAIGMAQMQILNGVSSADVAQEKLKAHELFDRAMKAIKLDDARANGHAIRSSRATTALNDDMEMHVEIARLWQEDNTERTTKAFRDASRVSAASSHAEPRLLNNPGALQHMESNLDEARTTYEDALTKAATLSAEDSEAMSTSILYNLARVYKDSGEHAIAKEVYDKLLSRHPEYVDAKIRQAQMLVNLGQPNDAHELLKQALATQNTSLNLRAFYTSFLLQHNVKGAKDFVFATLKDHERHDVYSLCAAGWIIYAQSQDSRDPNPKMVEERKRNIQRAVKVYHKALQLDPLCAVAAQGLAIAVAEDALGTLSGQLPVSAAEDAQRRLKKFARSA</sequence>
<proteinExistence type="predicted"/>
<evidence type="ECO:0000256" key="2">
    <source>
        <dbReference type="ARBA" id="ARBA00022803"/>
    </source>
</evidence>
<dbReference type="SMART" id="SM00028">
    <property type="entry name" value="TPR"/>
    <property type="match status" value="4"/>
</dbReference>
<evidence type="ECO:0000256" key="1">
    <source>
        <dbReference type="ARBA" id="ARBA00022737"/>
    </source>
</evidence>
<keyword evidence="4" id="KW-0175">Coiled coil</keyword>
<dbReference type="InterPro" id="IPR031101">
    <property type="entry name" value="Ctr9"/>
</dbReference>
<dbReference type="PROSITE" id="PS50005">
    <property type="entry name" value="TPR"/>
    <property type="match status" value="1"/>
</dbReference>
<evidence type="ECO:0000313" key="7">
    <source>
        <dbReference type="EMBL" id="KAG6370018.1"/>
    </source>
</evidence>
<evidence type="ECO:0000256" key="3">
    <source>
        <dbReference type="PROSITE-ProRule" id="PRU00339"/>
    </source>
</evidence>
<dbReference type="InterPro" id="IPR006068">
    <property type="entry name" value="ATPase_P-typ_cation-transptr_C"/>
</dbReference>
<dbReference type="InterPro" id="IPR019734">
    <property type="entry name" value="TPR_rpt"/>
</dbReference>
<dbReference type="InterPro" id="IPR011990">
    <property type="entry name" value="TPR-like_helical_dom_sf"/>
</dbReference>
<dbReference type="GO" id="GO:0006368">
    <property type="term" value="P:transcription elongation by RNA polymerase II"/>
    <property type="evidence" value="ECO:0007669"/>
    <property type="project" value="TreeGrafter"/>
</dbReference>
<dbReference type="SUPFAM" id="SSF81665">
    <property type="entry name" value="Calcium ATPase, transmembrane domain M"/>
    <property type="match status" value="1"/>
</dbReference>
<accession>A0A8I2YDX2</accession>
<feature type="transmembrane region" description="Helical" evidence="5">
    <location>
        <begin position="145"/>
        <end position="163"/>
    </location>
</feature>
<evidence type="ECO:0000256" key="5">
    <source>
        <dbReference type="SAM" id="Phobius"/>
    </source>
</evidence>
<dbReference type="Proteomes" id="UP000683000">
    <property type="component" value="Unassembled WGS sequence"/>
</dbReference>
<evidence type="ECO:0000313" key="8">
    <source>
        <dbReference type="Proteomes" id="UP000683000"/>
    </source>
</evidence>
<dbReference type="Pfam" id="PF14559">
    <property type="entry name" value="TPR_19"/>
    <property type="match status" value="1"/>
</dbReference>
<keyword evidence="8" id="KW-1185">Reference proteome</keyword>
<organism evidence="7 8">
    <name type="scientific">Boletus reticuloceps</name>
    <dbReference type="NCBI Taxonomy" id="495285"/>
    <lineage>
        <taxon>Eukaryota</taxon>
        <taxon>Fungi</taxon>
        <taxon>Dikarya</taxon>
        <taxon>Basidiomycota</taxon>
        <taxon>Agaricomycotina</taxon>
        <taxon>Agaricomycetes</taxon>
        <taxon>Agaricomycetidae</taxon>
        <taxon>Boletales</taxon>
        <taxon>Boletineae</taxon>
        <taxon>Boletaceae</taxon>
        <taxon>Boletoideae</taxon>
        <taxon>Boletus</taxon>
    </lineage>
</organism>
<keyword evidence="2 3" id="KW-0802">TPR repeat</keyword>
<comment type="caution">
    <text evidence="7">The sequence shown here is derived from an EMBL/GenBank/DDBJ whole genome shotgun (WGS) entry which is preliminary data.</text>
</comment>
<dbReference type="PANTHER" id="PTHR14027">
    <property type="entry name" value="RNA POLYMERASE-ASSOCIATED PROTEIN CTR9"/>
    <property type="match status" value="1"/>
</dbReference>
<keyword evidence="5" id="KW-1133">Transmembrane helix</keyword>
<feature type="coiled-coil region" evidence="4">
    <location>
        <begin position="672"/>
        <end position="699"/>
    </location>
</feature>
<evidence type="ECO:0000256" key="4">
    <source>
        <dbReference type="SAM" id="Coils"/>
    </source>
</evidence>
<dbReference type="AlphaFoldDB" id="A0A8I2YDX2"/>
<feature type="repeat" description="TPR" evidence="3">
    <location>
        <begin position="706"/>
        <end position="739"/>
    </location>
</feature>
<dbReference type="GO" id="GO:0006355">
    <property type="term" value="P:regulation of DNA-templated transcription"/>
    <property type="evidence" value="ECO:0007669"/>
    <property type="project" value="InterPro"/>
</dbReference>
<dbReference type="Gene3D" id="1.25.40.10">
    <property type="entry name" value="Tetratricopeptide repeat domain"/>
    <property type="match status" value="2"/>
</dbReference>
<dbReference type="SUPFAM" id="SSF48452">
    <property type="entry name" value="TPR-like"/>
    <property type="match status" value="1"/>
</dbReference>
<dbReference type="InterPro" id="IPR023298">
    <property type="entry name" value="ATPase_P-typ_TM_dom_sf"/>
</dbReference>
<dbReference type="EMBL" id="JAGFBS010000058">
    <property type="protein sequence ID" value="KAG6370018.1"/>
    <property type="molecule type" value="Genomic_DNA"/>
</dbReference>
<keyword evidence="1" id="KW-0677">Repeat</keyword>
<keyword evidence="5" id="KW-0472">Membrane</keyword>
<evidence type="ECO:0000259" key="6">
    <source>
        <dbReference type="Pfam" id="PF00689"/>
    </source>
</evidence>
<dbReference type="Pfam" id="PF00689">
    <property type="entry name" value="Cation_ATPase_C"/>
    <property type="match status" value="1"/>
</dbReference>
<feature type="transmembrane region" description="Helical" evidence="5">
    <location>
        <begin position="110"/>
        <end position="133"/>
    </location>
</feature>
<dbReference type="PANTHER" id="PTHR14027:SF2">
    <property type="entry name" value="RNA POLYMERASE-ASSOCIATED PROTEIN CTR9 HOMOLOG"/>
    <property type="match status" value="1"/>
</dbReference>
<reference evidence="7" key="1">
    <citation type="submission" date="2021-03" db="EMBL/GenBank/DDBJ databases">
        <title>Evolutionary innovations through gain and loss of genes in the ectomycorrhizal Boletales.</title>
        <authorList>
            <person name="Wu G."/>
            <person name="Miyauchi S."/>
            <person name="Morin E."/>
            <person name="Yang Z.-L."/>
            <person name="Xu J."/>
            <person name="Martin F.M."/>
        </authorList>
    </citation>
    <scope>NUCLEOTIDE SEQUENCE</scope>
    <source>
        <strain evidence="7">BR01</strain>
    </source>
</reference>
<dbReference type="Gene3D" id="1.20.1110.10">
    <property type="entry name" value="Calcium-transporting ATPase, transmembrane domain"/>
    <property type="match status" value="1"/>
</dbReference>
<protein>
    <recommendedName>
        <fullName evidence="6">Cation-transporting P-type ATPase C-terminal domain-containing protein</fullName>
    </recommendedName>
</protein>
<feature type="domain" description="Cation-transporting P-type ATPase C-terminal" evidence="6">
    <location>
        <begin position="1"/>
        <end position="162"/>
    </location>
</feature>
<dbReference type="GO" id="GO:0016593">
    <property type="term" value="C:Cdc73/Paf1 complex"/>
    <property type="evidence" value="ECO:0007669"/>
    <property type="project" value="TreeGrafter"/>
</dbReference>
<name>A0A8I2YDX2_9AGAM</name>
<gene>
    <name evidence="7" type="ORF">JVT61DRAFT_12537</name>
</gene>
<dbReference type="GO" id="GO:0000993">
    <property type="term" value="F:RNA polymerase II complex binding"/>
    <property type="evidence" value="ECO:0007669"/>
    <property type="project" value="TreeGrafter"/>
</dbReference>
<keyword evidence="5" id="KW-0812">Transmembrane</keyword>
<dbReference type="OrthoDB" id="343875at2759"/>